<evidence type="ECO:0000313" key="2">
    <source>
        <dbReference type="Proteomes" id="UP000053342"/>
    </source>
</evidence>
<dbReference type="SUPFAM" id="SSF54427">
    <property type="entry name" value="NTF2-like"/>
    <property type="match status" value="1"/>
</dbReference>
<proteinExistence type="predicted"/>
<reference evidence="1 2" key="1">
    <citation type="submission" date="2015-01" db="EMBL/GenBank/DDBJ databases">
        <title>The Genome Sequence of Exophiala oligosperma CBS72588.</title>
        <authorList>
            <consortium name="The Broad Institute Genomics Platform"/>
            <person name="Cuomo C."/>
            <person name="de Hoog S."/>
            <person name="Gorbushina A."/>
            <person name="Stielow B."/>
            <person name="Teixiera M."/>
            <person name="Abouelleil A."/>
            <person name="Chapman S.B."/>
            <person name="Priest M."/>
            <person name="Young S.K."/>
            <person name="Wortman J."/>
            <person name="Nusbaum C."/>
            <person name="Birren B."/>
        </authorList>
    </citation>
    <scope>NUCLEOTIDE SEQUENCE [LARGE SCALE GENOMIC DNA]</scope>
    <source>
        <strain evidence="1 2">CBS 72588</strain>
    </source>
</reference>
<keyword evidence="2" id="KW-1185">Reference proteome</keyword>
<dbReference type="Gene3D" id="3.10.450.50">
    <property type="match status" value="1"/>
</dbReference>
<organism evidence="1 2">
    <name type="scientific">Exophiala oligosperma</name>
    <dbReference type="NCBI Taxonomy" id="215243"/>
    <lineage>
        <taxon>Eukaryota</taxon>
        <taxon>Fungi</taxon>
        <taxon>Dikarya</taxon>
        <taxon>Ascomycota</taxon>
        <taxon>Pezizomycotina</taxon>
        <taxon>Eurotiomycetes</taxon>
        <taxon>Chaetothyriomycetidae</taxon>
        <taxon>Chaetothyriales</taxon>
        <taxon>Herpotrichiellaceae</taxon>
        <taxon>Exophiala</taxon>
    </lineage>
</organism>
<sequence length="142" mass="15560">MPGQFDTTIWPPTPIPASTKKLIARLFDLCDTNDSTNGVNLAEEVFTADGQFLTANGGFEGKDEISKSRSAAWDVVTYRRHIVDRVYPGDKEGNDLILTGKLETRTKDSGQGTTVVEFAARGIVRGQKLKLWHAYVGNSTKA</sequence>
<dbReference type="GeneID" id="27352936"/>
<dbReference type="InterPro" id="IPR032710">
    <property type="entry name" value="NTF2-like_dom_sf"/>
</dbReference>
<evidence type="ECO:0000313" key="1">
    <source>
        <dbReference type="EMBL" id="KIW48256.1"/>
    </source>
</evidence>
<dbReference type="HOGENOM" id="CLU_107714_1_0_1"/>
<gene>
    <name evidence="1" type="ORF">PV06_00862</name>
</gene>
<dbReference type="VEuPathDB" id="FungiDB:PV06_00862"/>
<dbReference type="OrthoDB" id="3468019at2759"/>
<accession>A0A0D2B7P2</accession>
<dbReference type="RefSeq" id="XP_016268472.1">
    <property type="nucleotide sequence ID" value="XM_016401419.1"/>
</dbReference>
<dbReference type="AlphaFoldDB" id="A0A0D2B7P2"/>
<dbReference type="Proteomes" id="UP000053342">
    <property type="component" value="Unassembled WGS sequence"/>
</dbReference>
<protein>
    <recommendedName>
        <fullName evidence="3">SnoaL-like domain-containing protein</fullName>
    </recommendedName>
</protein>
<evidence type="ECO:0008006" key="3">
    <source>
        <dbReference type="Google" id="ProtNLM"/>
    </source>
</evidence>
<name>A0A0D2B7P2_9EURO</name>
<dbReference type="EMBL" id="KN847332">
    <property type="protein sequence ID" value="KIW48256.1"/>
    <property type="molecule type" value="Genomic_DNA"/>
</dbReference>